<accession>A0A3P9IIW8</accession>
<sequence length="63" mass="6651">MSRTFTTITIVPDLGGVPSSTAVRVSSTTDCFSLSNDFLSTSSGDTLPPLCVSREKYSFGLSL</sequence>
<evidence type="ECO:0000313" key="2">
    <source>
        <dbReference type="Proteomes" id="UP000265200"/>
    </source>
</evidence>
<dbReference type="Proteomes" id="UP000265200">
    <property type="component" value="Chromosome 10"/>
</dbReference>
<reference evidence="1" key="4">
    <citation type="submission" date="2025-09" db="UniProtKB">
        <authorList>
            <consortium name="Ensembl"/>
        </authorList>
    </citation>
    <scope>IDENTIFICATION</scope>
    <source>
        <strain evidence="1">HSOK</strain>
    </source>
</reference>
<name>A0A3P9IIW8_ORYLA</name>
<organism evidence="1 2">
    <name type="scientific">Oryzias latipes</name>
    <name type="common">Japanese rice fish</name>
    <name type="synonym">Japanese killifish</name>
    <dbReference type="NCBI Taxonomy" id="8090"/>
    <lineage>
        <taxon>Eukaryota</taxon>
        <taxon>Metazoa</taxon>
        <taxon>Chordata</taxon>
        <taxon>Craniata</taxon>
        <taxon>Vertebrata</taxon>
        <taxon>Euteleostomi</taxon>
        <taxon>Actinopterygii</taxon>
        <taxon>Neopterygii</taxon>
        <taxon>Teleostei</taxon>
        <taxon>Neoteleostei</taxon>
        <taxon>Acanthomorphata</taxon>
        <taxon>Ovalentaria</taxon>
        <taxon>Atherinomorphae</taxon>
        <taxon>Beloniformes</taxon>
        <taxon>Adrianichthyidae</taxon>
        <taxon>Oryziinae</taxon>
        <taxon>Oryzias</taxon>
    </lineage>
</organism>
<evidence type="ECO:0000313" key="1">
    <source>
        <dbReference type="Ensembl" id="ENSORLP00015019996.1"/>
    </source>
</evidence>
<reference evidence="1 2" key="2">
    <citation type="submission" date="2017-04" db="EMBL/GenBank/DDBJ databases">
        <title>CpG methylation of centromeres and impact of large insertions on vertebrate speciation.</title>
        <authorList>
            <person name="Ichikawa K."/>
            <person name="Yoshimura J."/>
            <person name="Morishita S."/>
        </authorList>
    </citation>
    <scope>NUCLEOTIDE SEQUENCE</scope>
    <source>
        <strain evidence="1 2">HSOK</strain>
    </source>
</reference>
<reference key="1">
    <citation type="journal article" date="2007" name="Nature">
        <title>The medaka draft genome and insights into vertebrate genome evolution.</title>
        <authorList>
            <person name="Kasahara M."/>
            <person name="Naruse K."/>
            <person name="Sasaki S."/>
            <person name="Nakatani Y."/>
            <person name="Qu W."/>
            <person name="Ahsan B."/>
            <person name="Yamada T."/>
            <person name="Nagayasu Y."/>
            <person name="Doi K."/>
            <person name="Kasai Y."/>
            <person name="Jindo T."/>
            <person name="Kobayashi D."/>
            <person name="Shimada A."/>
            <person name="Toyoda A."/>
            <person name="Kuroki Y."/>
            <person name="Fujiyama A."/>
            <person name="Sasaki T."/>
            <person name="Shimizu A."/>
            <person name="Asakawa S."/>
            <person name="Shimizu N."/>
            <person name="Hashimoto S."/>
            <person name="Yang J."/>
            <person name="Lee Y."/>
            <person name="Matsushima K."/>
            <person name="Sugano S."/>
            <person name="Sakaizumi M."/>
            <person name="Narita T."/>
            <person name="Ohishi K."/>
            <person name="Haga S."/>
            <person name="Ohta F."/>
            <person name="Nomoto H."/>
            <person name="Nogata K."/>
            <person name="Morishita T."/>
            <person name="Endo T."/>
            <person name="Shin-I T."/>
            <person name="Takeda H."/>
            <person name="Morishita S."/>
            <person name="Kohara Y."/>
        </authorList>
    </citation>
    <scope>NUCLEOTIDE SEQUENCE [LARGE SCALE GENOMIC DNA]</scope>
    <source>
        <strain>Hd-rR</strain>
    </source>
</reference>
<reference evidence="1" key="3">
    <citation type="submission" date="2025-08" db="UniProtKB">
        <authorList>
            <consortium name="Ensembl"/>
        </authorList>
    </citation>
    <scope>IDENTIFICATION</scope>
    <source>
        <strain evidence="1">HSOK</strain>
    </source>
</reference>
<dbReference type="AlphaFoldDB" id="A0A3P9IIW8"/>
<proteinExistence type="predicted"/>
<protein>
    <submittedName>
        <fullName evidence="1">Uncharacterized protein</fullName>
    </submittedName>
</protein>
<dbReference type="Ensembl" id="ENSORLT00015029095.1">
    <property type="protein sequence ID" value="ENSORLP00015019996.1"/>
    <property type="gene ID" value="ENSORLG00015021089.1"/>
</dbReference>